<dbReference type="Proteomes" id="UP000050791">
    <property type="component" value="Unassembled WGS sequence"/>
</dbReference>
<dbReference type="PANTHER" id="PTHR15933">
    <property type="entry name" value="PROTEIN CBG16327"/>
    <property type="match status" value="1"/>
</dbReference>
<proteinExistence type="predicted"/>
<name>A0AA85BS04_9TREM</name>
<dbReference type="PANTHER" id="PTHR15933:SF20">
    <property type="entry name" value="F-BOX DOMAIN-CONTAINING PROTEIN"/>
    <property type="match status" value="1"/>
</dbReference>
<evidence type="ECO:0008006" key="4">
    <source>
        <dbReference type="Google" id="ProtNLM"/>
    </source>
</evidence>
<evidence type="ECO:0000313" key="2">
    <source>
        <dbReference type="Proteomes" id="UP000050791"/>
    </source>
</evidence>
<dbReference type="GO" id="GO:0061630">
    <property type="term" value="F:ubiquitin protein ligase activity"/>
    <property type="evidence" value="ECO:0007669"/>
    <property type="project" value="InterPro"/>
</dbReference>
<accession>A0AA85BS04</accession>
<dbReference type="InterPro" id="IPR031890">
    <property type="entry name" value="Fbxo30/Fbxo40"/>
</dbReference>
<sequence length="494" mass="58526">MKFTSDNENFKFFEIPVPDEIDMKPTYETACQLFSNNSKSVLKNLSQSFLMDKSKWILPIFKLHTDEDETMFRRTKTLPSSKLDELFIHEVNKYKKRNEKVENISVDNFNEKYEKTLAELKNEEKIFNKLKQKLIICQYKSNEVPLWNTGNDMIINNDSSDYELLNNCEEKINLLKLNLMNLINTSPVCSIYETGKEMCDHKLNSIRNTIQQRFLLVWNKLKLTESEKQSCLLKFCWQHLSDTIYMANINKALNLLEYAAKYIERREMLLHKLAKIEIEHLIQSKDYSLNDNHLELKCSDERYKVDKKFNKLEKLIESTAKQLEKKFNYTLTFNGQIYLKKMVHDRSDLIYLLREKYKRYICGCTVQRTNYGSHYQLHSNVQAQLDGWIELRCPLSFLGCKYAVVNLRPNSEYNHLLYNPTLATFTTRYESETNQHNILTHHSELTNSECFNFDQLPAELLIYLSFFLDDMSLLCLSKVSNRLSTVYKIFFVQG</sequence>
<dbReference type="WBParaSite" id="SMTH1_71470.1">
    <property type="protein sequence ID" value="SMTH1_71470.1"/>
    <property type="gene ID" value="SMTH1_71470"/>
</dbReference>
<evidence type="ECO:0000256" key="1">
    <source>
        <dbReference type="SAM" id="Coils"/>
    </source>
</evidence>
<reference evidence="3" key="1">
    <citation type="submission" date="2023-11" db="UniProtKB">
        <authorList>
            <consortium name="WormBaseParasite"/>
        </authorList>
    </citation>
    <scope>IDENTIFICATION</scope>
</reference>
<feature type="coiled-coil region" evidence="1">
    <location>
        <begin position="106"/>
        <end position="133"/>
    </location>
</feature>
<organism evidence="2 3">
    <name type="scientific">Schistosoma mattheei</name>
    <dbReference type="NCBI Taxonomy" id="31246"/>
    <lineage>
        <taxon>Eukaryota</taxon>
        <taxon>Metazoa</taxon>
        <taxon>Spiralia</taxon>
        <taxon>Lophotrochozoa</taxon>
        <taxon>Platyhelminthes</taxon>
        <taxon>Trematoda</taxon>
        <taxon>Digenea</taxon>
        <taxon>Strigeidida</taxon>
        <taxon>Schistosomatoidea</taxon>
        <taxon>Schistosomatidae</taxon>
        <taxon>Schistosoma</taxon>
    </lineage>
</organism>
<dbReference type="AlphaFoldDB" id="A0AA85BS04"/>
<evidence type="ECO:0000313" key="3">
    <source>
        <dbReference type="WBParaSite" id="SMTH1_71470.1"/>
    </source>
</evidence>
<keyword evidence="1" id="KW-0175">Coiled coil</keyword>
<protein>
    <recommendedName>
        <fullName evidence="4">F-box domain-containing protein</fullName>
    </recommendedName>
</protein>